<evidence type="ECO:0000256" key="1">
    <source>
        <dbReference type="SAM" id="MobiDB-lite"/>
    </source>
</evidence>
<dbReference type="EMBL" id="BAAANL010000001">
    <property type="protein sequence ID" value="GAA1852206.1"/>
    <property type="molecule type" value="Genomic_DNA"/>
</dbReference>
<proteinExistence type="predicted"/>
<dbReference type="Proteomes" id="UP001501094">
    <property type="component" value="Unassembled WGS sequence"/>
</dbReference>
<name>A0ABP4ZJS4_9MICO</name>
<dbReference type="InterPro" id="IPR043968">
    <property type="entry name" value="SGNH"/>
</dbReference>
<feature type="transmembrane region" description="Helical" evidence="2">
    <location>
        <begin position="226"/>
        <end position="247"/>
    </location>
</feature>
<keyword evidence="2" id="KW-0812">Transmembrane</keyword>
<feature type="transmembrane region" description="Helical" evidence="2">
    <location>
        <begin position="61"/>
        <end position="80"/>
    </location>
</feature>
<feature type="compositionally biased region" description="Low complexity" evidence="1">
    <location>
        <begin position="695"/>
        <end position="707"/>
    </location>
</feature>
<feature type="transmembrane region" description="Helical" evidence="2">
    <location>
        <begin position="131"/>
        <end position="149"/>
    </location>
</feature>
<dbReference type="InterPro" id="IPR050879">
    <property type="entry name" value="Acyltransferase_3"/>
</dbReference>
<dbReference type="GO" id="GO:0016746">
    <property type="term" value="F:acyltransferase activity"/>
    <property type="evidence" value="ECO:0007669"/>
    <property type="project" value="UniProtKB-KW"/>
</dbReference>
<evidence type="ECO:0000259" key="4">
    <source>
        <dbReference type="Pfam" id="PF19040"/>
    </source>
</evidence>
<sequence length="707" mass="75695">MRGLALVLVVVFHLFGAGRVSGGVDVFLVVSGFLATRSLLSRARRDDLSLAAYYGNVFSRLVPPALIVLVATAGIAVAFMHSGTWATSAREIAAAAGYWVNWEMIGGQLAYGAAGPQTSLVQHFWSMSVQGQFFFVWPLVVFGVIAAGRRRPRVLPPVSRVSLVALTALTAAATVASFVYAAQLHLVDQPRAYFDSFARFWELGAGALLALSWPHLSVPGWLRAPLAWAGLLMVVACGFVLDGATVFPGPWTLWPVAATFAVLLGAGPASGWGPRRLLEGRPLTLLADLSYAIYLWHWPLLMAWTYLRRSSDPGEKGALLILVVSVLLAWLTDRFVSGPVQRLGTRTGARVMLGATVTCALVFSGGLTASSLAMDAHSRTLVEQAAAVEKQATCLGAAAMDPKLAPCEDPSLEGLRLPPLTGLRQDDDNTCGWATGDQHLKWCTVGPKKGYGRHLLAVGDSHNNTLLGAYRKIAKNRNWRIDVAGRAGCFWSTRAPKKANPADAQGCVRWIKELSAGIKKRAGAGSGIDAIIVTHSAKAKVLPRAGETPEEALVKGKVEAWAKRPDRTVPVIAIRDNPIFDANGAAYARDVITCIERAGDDAATACALPRERVLLTDSHVPAVQRDPNAHLIDLSYLYCGQDVCAPVIGHAVVYRDGRHLTGTFARSLTPYLGHEFDRIMRENPRPQRKAPGPAPSASPGADAAATK</sequence>
<comment type="caution">
    <text evidence="5">The sequence shown here is derived from an EMBL/GenBank/DDBJ whole genome shotgun (WGS) entry which is preliminary data.</text>
</comment>
<keyword evidence="5" id="KW-0808">Transferase</keyword>
<dbReference type="Pfam" id="PF19040">
    <property type="entry name" value="SGNH"/>
    <property type="match status" value="1"/>
</dbReference>
<feature type="region of interest" description="Disordered" evidence="1">
    <location>
        <begin position="682"/>
        <end position="707"/>
    </location>
</feature>
<dbReference type="PANTHER" id="PTHR23028">
    <property type="entry name" value="ACETYLTRANSFERASE"/>
    <property type="match status" value="1"/>
</dbReference>
<protein>
    <submittedName>
        <fullName evidence="5">Acyltransferase family protein</fullName>
    </submittedName>
</protein>
<accession>A0ABP4ZJS4</accession>
<feature type="transmembrane region" description="Helical" evidence="2">
    <location>
        <begin position="285"/>
        <end position="306"/>
    </location>
</feature>
<gene>
    <name evidence="5" type="ORF">GCM10009751_05990</name>
</gene>
<dbReference type="Pfam" id="PF01757">
    <property type="entry name" value="Acyl_transf_3"/>
    <property type="match status" value="1"/>
</dbReference>
<organism evidence="5 6">
    <name type="scientific">Myceligenerans crystallogenes</name>
    <dbReference type="NCBI Taxonomy" id="316335"/>
    <lineage>
        <taxon>Bacteria</taxon>
        <taxon>Bacillati</taxon>
        <taxon>Actinomycetota</taxon>
        <taxon>Actinomycetes</taxon>
        <taxon>Micrococcales</taxon>
        <taxon>Promicromonosporaceae</taxon>
        <taxon>Myceligenerans</taxon>
    </lineage>
</organism>
<dbReference type="InterPro" id="IPR002656">
    <property type="entry name" value="Acyl_transf_3_dom"/>
</dbReference>
<evidence type="ECO:0000313" key="5">
    <source>
        <dbReference type="EMBL" id="GAA1852206.1"/>
    </source>
</evidence>
<feature type="transmembrane region" description="Helical" evidence="2">
    <location>
        <begin position="196"/>
        <end position="214"/>
    </location>
</feature>
<reference evidence="6" key="1">
    <citation type="journal article" date="2019" name="Int. J. Syst. Evol. Microbiol.">
        <title>The Global Catalogue of Microorganisms (GCM) 10K type strain sequencing project: providing services to taxonomists for standard genome sequencing and annotation.</title>
        <authorList>
            <consortium name="The Broad Institute Genomics Platform"/>
            <consortium name="The Broad Institute Genome Sequencing Center for Infectious Disease"/>
            <person name="Wu L."/>
            <person name="Ma J."/>
        </authorList>
    </citation>
    <scope>NUCLEOTIDE SEQUENCE [LARGE SCALE GENOMIC DNA]</scope>
    <source>
        <strain evidence="6">JCM 14326</strain>
    </source>
</reference>
<feature type="domain" description="SGNH" evidence="4">
    <location>
        <begin position="437"/>
        <end position="670"/>
    </location>
</feature>
<dbReference type="PANTHER" id="PTHR23028:SF53">
    <property type="entry name" value="ACYL_TRANSF_3 DOMAIN-CONTAINING PROTEIN"/>
    <property type="match status" value="1"/>
</dbReference>
<keyword evidence="6" id="KW-1185">Reference proteome</keyword>
<evidence type="ECO:0000259" key="3">
    <source>
        <dbReference type="Pfam" id="PF01757"/>
    </source>
</evidence>
<feature type="transmembrane region" description="Helical" evidence="2">
    <location>
        <begin position="318"/>
        <end position="336"/>
    </location>
</feature>
<feature type="transmembrane region" description="Helical" evidence="2">
    <location>
        <begin position="253"/>
        <end position="273"/>
    </location>
</feature>
<feature type="transmembrane region" description="Helical" evidence="2">
    <location>
        <begin position="92"/>
        <end position="111"/>
    </location>
</feature>
<keyword evidence="2" id="KW-0472">Membrane</keyword>
<keyword evidence="2" id="KW-1133">Transmembrane helix</keyword>
<keyword evidence="5" id="KW-0012">Acyltransferase</keyword>
<feature type="transmembrane region" description="Helical" evidence="2">
    <location>
        <begin position="161"/>
        <end position="184"/>
    </location>
</feature>
<feature type="domain" description="Acyltransferase 3" evidence="3">
    <location>
        <begin position="1"/>
        <end position="331"/>
    </location>
</feature>
<feature type="transmembrane region" description="Helical" evidence="2">
    <location>
        <begin position="348"/>
        <end position="369"/>
    </location>
</feature>
<evidence type="ECO:0000313" key="6">
    <source>
        <dbReference type="Proteomes" id="UP001501094"/>
    </source>
</evidence>
<evidence type="ECO:0000256" key="2">
    <source>
        <dbReference type="SAM" id="Phobius"/>
    </source>
</evidence>